<sequence length="166" mass="18589">MPESHARRGFRLAVRVLKHLVIFLAVLIIPPLVYDLVRVTPLAQNNLALMSGAITWPLYALWLSVKCPWPRLRFVLLQLVGVFTLIGLAALLAHCRAPDWLMWGVLLVPLSVALLPLPALRRVERQQAGFRRNWLFGSLASLPFALGFGALMFYGSAMCAMAGMRW</sequence>
<evidence type="ECO:0000313" key="2">
    <source>
        <dbReference type="EMBL" id="MET7014812.1"/>
    </source>
</evidence>
<proteinExistence type="predicted"/>
<protein>
    <submittedName>
        <fullName evidence="2">Uncharacterized protein</fullName>
    </submittedName>
</protein>
<keyword evidence="1" id="KW-0812">Transmembrane</keyword>
<evidence type="ECO:0000313" key="3">
    <source>
        <dbReference type="Proteomes" id="UP001549691"/>
    </source>
</evidence>
<dbReference type="EMBL" id="JBEWZI010000011">
    <property type="protein sequence ID" value="MET7014812.1"/>
    <property type="molecule type" value="Genomic_DNA"/>
</dbReference>
<reference evidence="2 3" key="1">
    <citation type="submission" date="2024-07" db="EMBL/GenBank/DDBJ databases">
        <title>Uliginosibacterium flavum JJ3220;KACC:17644.</title>
        <authorList>
            <person name="Kim M.K."/>
        </authorList>
    </citation>
    <scope>NUCLEOTIDE SEQUENCE [LARGE SCALE GENOMIC DNA]</scope>
    <source>
        <strain evidence="2 3">KACC:17644</strain>
    </source>
</reference>
<feature type="transmembrane region" description="Helical" evidence="1">
    <location>
        <begin position="12"/>
        <end position="34"/>
    </location>
</feature>
<keyword evidence="1" id="KW-1133">Transmembrane helix</keyword>
<dbReference type="RefSeq" id="WP_354601273.1">
    <property type="nucleotide sequence ID" value="NZ_JBEWZI010000011.1"/>
</dbReference>
<feature type="transmembrane region" description="Helical" evidence="1">
    <location>
        <begin position="141"/>
        <end position="164"/>
    </location>
</feature>
<organism evidence="2 3">
    <name type="scientific">Uliginosibacterium flavum</name>
    <dbReference type="NCBI Taxonomy" id="1396831"/>
    <lineage>
        <taxon>Bacteria</taxon>
        <taxon>Pseudomonadati</taxon>
        <taxon>Pseudomonadota</taxon>
        <taxon>Betaproteobacteria</taxon>
        <taxon>Rhodocyclales</taxon>
        <taxon>Zoogloeaceae</taxon>
        <taxon>Uliginosibacterium</taxon>
    </lineage>
</organism>
<accession>A0ABV2TLL8</accession>
<comment type="caution">
    <text evidence="2">The sequence shown here is derived from an EMBL/GenBank/DDBJ whole genome shotgun (WGS) entry which is preliminary data.</text>
</comment>
<keyword evidence="1" id="KW-0472">Membrane</keyword>
<keyword evidence="3" id="KW-1185">Reference proteome</keyword>
<name>A0ABV2TLL8_9RHOO</name>
<dbReference type="Proteomes" id="UP001549691">
    <property type="component" value="Unassembled WGS sequence"/>
</dbReference>
<gene>
    <name evidence="2" type="ORF">ABXR19_11485</name>
</gene>
<evidence type="ECO:0000256" key="1">
    <source>
        <dbReference type="SAM" id="Phobius"/>
    </source>
</evidence>
<feature type="transmembrane region" description="Helical" evidence="1">
    <location>
        <begin position="100"/>
        <end position="120"/>
    </location>
</feature>
<feature type="transmembrane region" description="Helical" evidence="1">
    <location>
        <begin position="72"/>
        <end position="94"/>
    </location>
</feature>
<feature type="transmembrane region" description="Helical" evidence="1">
    <location>
        <begin position="46"/>
        <end position="65"/>
    </location>
</feature>